<gene>
    <name evidence="2" type="primary">mocA</name>
    <name evidence="2" type="ORF">EXM42_13605</name>
</gene>
<comment type="caution">
    <text evidence="2">The sequence shown here is derived from an EMBL/GenBank/DDBJ whole genome shotgun (WGS) entry which is preliminary data.</text>
</comment>
<keyword evidence="2" id="KW-0808">Transferase</keyword>
<evidence type="ECO:0000313" key="3">
    <source>
        <dbReference type="Proteomes" id="UP000473089"/>
    </source>
</evidence>
<dbReference type="PANTHER" id="PTHR43777">
    <property type="entry name" value="MOLYBDENUM COFACTOR CYTIDYLYLTRANSFERASE"/>
    <property type="match status" value="1"/>
</dbReference>
<dbReference type="EC" id="2.7.7.76" evidence="2"/>
<dbReference type="InterPro" id="IPR017696">
    <property type="entry name" value="Mo_hydrolase_YgfJ"/>
</dbReference>
<sequence length="204" mass="23134">MVNAVIMASGYSTRMGKNKLILPFKGKPIIEHVIDAIKKCNFNEIILVGKENKVLDIAKKKNILTVLNTKAYKGQSQSIKLGILNTSSSKGYMFFTGDQPLLDSYTINLLLNTFTENNNYIIIPKYKNKVGSPAIFPEKFKDELLNLQGDVGGKTVINNHINEIIFVNLRNGYSLFDIDTSKDYEYILNKNLYQGCDNYDKQYI</sequence>
<feature type="domain" description="MobA-like NTP transferase" evidence="1">
    <location>
        <begin position="4"/>
        <end position="160"/>
    </location>
</feature>
<dbReference type="GO" id="GO:0061602">
    <property type="term" value="F:molybdenum cofactor cytidylyltransferase activity"/>
    <property type="evidence" value="ECO:0007669"/>
    <property type="project" value="UniProtKB-EC"/>
</dbReference>
<dbReference type="SUPFAM" id="SSF53448">
    <property type="entry name" value="Nucleotide-diphospho-sugar transferases"/>
    <property type="match status" value="1"/>
</dbReference>
<proteinExistence type="predicted"/>
<dbReference type="CDD" id="cd04182">
    <property type="entry name" value="GT_2_like_f"/>
    <property type="match status" value="1"/>
</dbReference>
<evidence type="ECO:0000313" key="2">
    <source>
        <dbReference type="EMBL" id="NFA61392.1"/>
    </source>
</evidence>
<protein>
    <submittedName>
        <fullName evidence="2">Molybdenum cofactor cytidylyltransferase</fullName>
        <ecNumber evidence="2">2.7.7.76</ecNumber>
    </submittedName>
</protein>
<reference evidence="2 3" key="1">
    <citation type="submission" date="2019-02" db="EMBL/GenBank/DDBJ databases">
        <title>Genome sequencing of Clostridium botulinum clinical isolates.</title>
        <authorList>
            <person name="Brunt J."/>
            <person name="Van Vliet A.H.M."/>
            <person name="Stringer S.C."/>
            <person name="Grant K.A."/>
            <person name="Carter A.C."/>
            <person name="Peck M.W."/>
        </authorList>
    </citation>
    <scope>NUCLEOTIDE SEQUENCE [LARGE SCALE GENOMIC DNA]</scope>
    <source>
        <strain evidence="2 3">R1125/03</strain>
    </source>
</reference>
<dbReference type="Gene3D" id="3.90.550.10">
    <property type="entry name" value="Spore Coat Polysaccharide Biosynthesis Protein SpsA, Chain A"/>
    <property type="match status" value="1"/>
</dbReference>
<dbReference type="Pfam" id="PF12804">
    <property type="entry name" value="NTP_transf_3"/>
    <property type="match status" value="1"/>
</dbReference>
<dbReference type="Proteomes" id="UP000473089">
    <property type="component" value="Unassembled WGS sequence"/>
</dbReference>
<keyword evidence="2" id="KW-0548">Nucleotidyltransferase</keyword>
<name>A0A6M0T3M7_CLOBO</name>
<dbReference type="AlphaFoldDB" id="A0A6M0T3M7"/>
<dbReference type="PANTHER" id="PTHR43777:SF1">
    <property type="entry name" value="MOLYBDENUM COFACTOR CYTIDYLYLTRANSFERASE"/>
    <property type="match status" value="1"/>
</dbReference>
<accession>A0A6M0T3M7</accession>
<evidence type="ECO:0000259" key="1">
    <source>
        <dbReference type="Pfam" id="PF12804"/>
    </source>
</evidence>
<dbReference type="InterPro" id="IPR025877">
    <property type="entry name" value="MobA-like_NTP_Trfase"/>
</dbReference>
<dbReference type="NCBIfam" id="TIGR03310">
    <property type="entry name" value="matur_MocA_YgfJ"/>
    <property type="match status" value="1"/>
</dbReference>
<dbReference type="EMBL" id="SGJP01000030">
    <property type="protein sequence ID" value="NFA61392.1"/>
    <property type="molecule type" value="Genomic_DNA"/>
</dbReference>
<organism evidence="2 3">
    <name type="scientific">Clostridium botulinum</name>
    <dbReference type="NCBI Taxonomy" id="1491"/>
    <lineage>
        <taxon>Bacteria</taxon>
        <taxon>Bacillati</taxon>
        <taxon>Bacillota</taxon>
        <taxon>Clostridia</taxon>
        <taxon>Eubacteriales</taxon>
        <taxon>Clostridiaceae</taxon>
        <taxon>Clostridium</taxon>
    </lineage>
</organism>
<dbReference type="InterPro" id="IPR029044">
    <property type="entry name" value="Nucleotide-diphossugar_trans"/>
</dbReference>